<dbReference type="AlphaFoldDB" id="A0A0P1AWG2"/>
<dbReference type="GeneID" id="59052680"/>
<dbReference type="RefSeq" id="XP_036263324.1">
    <property type="nucleotide sequence ID" value="XM_036407063.1"/>
</dbReference>
<evidence type="ECO:0000313" key="2">
    <source>
        <dbReference type="Proteomes" id="UP000054928"/>
    </source>
</evidence>
<keyword evidence="2" id="KW-1185">Reference proteome</keyword>
<name>A0A0P1AWG2_PLAHL</name>
<accession>A0A0P1AWG2</accession>
<reference evidence="2" key="1">
    <citation type="submission" date="2014-09" db="EMBL/GenBank/DDBJ databases">
        <authorList>
            <person name="Sharma Rahul"/>
            <person name="Thines Marco"/>
        </authorList>
    </citation>
    <scope>NUCLEOTIDE SEQUENCE [LARGE SCALE GENOMIC DNA]</scope>
</reference>
<dbReference type="EMBL" id="CCYD01001538">
    <property type="protein sequence ID" value="CEG45069.1"/>
    <property type="molecule type" value="Genomic_DNA"/>
</dbReference>
<proteinExistence type="predicted"/>
<evidence type="ECO:0000313" key="1">
    <source>
        <dbReference type="EMBL" id="CEG45069.1"/>
    </source>
</evidence>
<dbReference type="Proteomes" id="UP000054928">
    <property type="component" value="Unassembled WGS sequence"/>
</dbReference>
<organism evidence="1 2">
    <name type="scientific">Plasmopara halstedii</name>
    <name type="common">Downy mildew of sunflower</name>
    <dbReference type="NCBI Taxonomy" id="4781"/>
    <lineage>
        <taxon>Eukaryota</taxon>
        <taxon>Sar</taxon>
        <taxon>Stramenopiles</taxon>
        <taxon>Oomycota</taxon>
        <taxon>Peronosporomycetes</taxon>
        <taxon>Peronosporales</taxon>
        <taxon>Peronosporaceae</taxon>
        <taxon>Plasmopara</taxon>
    </lineage>
</organism>
<protein>
    <submittedName>
        <fullName evidence="1">Uncharacterized protein</fullName>
    </submittedName>
</protein>
<sequence length="71" mass="8062">MATITSHCPFSHTVKSKKIMPPYPNLPTHRHPKCVIITKNILITARALVSLMECYFFAERDKYGSALDVID</sequence>